<dbReference type="AlphaFoldDB" id="A0A1X7VRV1"/>
<protein>
    <submittedName>
        <fullName evidence="2">Uncharacterized protein</fullName>
    </submittedName>
</protein>
<reference evidence="2" key="1">
    <citation type="submission" date="2017-05" db="UniProtKB">
        <authorList>
            <consortium name="EnsemblMetazoa"/>
        </authorList>
    </citation>
    <scope>IDENTIFICATION</scope>
</reference>
<feature type="region of interest" description="Disordered" evidence="1">
    <location>
        <begin position="125"/>
        <end position="167"/>
    </location>
</feature>
<name>A0A1X7VRV1_AMPQE</name>
<feature type="compositionally biased region" description="Polar residues" evidence="1">
    <location>
        <begin position="154"/>
        <end position="167"/>
    </location>
</feature>
<proteinExistence type="predicted"/>
<organism evidence="2">
    <name type="scientific">Amphimedon queenslandica</name>
    <name type="common">Sponge</name>
    <dbReference type="NCBI Taxonomy" id="400682"/>
    <lineage>
        <taxon>Eukaryota</taxon>
        <taxon>Metazoa</taxon>
        <taxon>Porifera</taxon>
        <taxon>Demospongiae</taxon>
        <taxon>Heteroscleromorpha</taxon>
        <taxon>Haplosclerida</taxon>
        <taxon>Niphatidae</taxon>
        <taxon>Amphimedon</taxon>
    </lineage>
</organism>
<dbReference type="EnsemblMetazoa" id="Aqu2.1.43101_001">
    <property type="protein sequence ID" value="Aqu2.1.43101_001"/>
    <property type="gene ID" value="Aqu2.1.43101"/>
</dbReference>
<accession>A0A1X7VRV1</accession>
<evidence type="ECO:0000313" key="2">
    <source>
        <dbReference type="EnsemblMetazoa" id="Aqu2.1.43101_001"/>
    </source>
</evidence>
<dbReference type="InParanoid" id="A0A1X7VRV1"/>
<sequence length="237" mass="27011">MKAGENTDWESVKSKYEDILERFKAELPDEPLTAAQKDDIDCGLAKNYPHTKTEVTKQILTTKLKAIRQKYRQSVNSGRRSGHGRVVMLYFELCEKVWGGSPATEQIESGIESVDMTKSEYVLTPTTSSTDIDTDVHSKDNESDNLLSDEEDASNNNSTSAVLTPSTVRKRREFLDKKLCENKQEKMKRKPPVDAQLLDCAQEDIRIKRRLVEQMDKVDKQYTKTVSLMSKNLEKLS</sequence>
<evidence type="ECO:0000256" key="1">
    <source>
        <dbReference type="SAM" id="MobiDB-lite"/>
    </source>
</evidence>